<keyword evidence="2" id="KW-1185">Reference proteome</keyword>
<sequence>MTWTWRLQDAAGETVSAGINLEHGFPSRGEAESWIGEAWQELLDAGVEQVTLLDEDREVYGPMSLRPE</sequence>
<proteinExistence type="predicted"/>
<evidence type="ECO:0000313" key="2">
    <source>
        <dbReference type="Proteomes" id="UP001164390"/>
    </source>
</evidence>
<dbReference type="AlphaFoldDB" id="A0AA46THV1"/>
<protein>
    <submittedName>
        <fullName evidence="1">Uncharacterized protein</fullName>
    </submittedName>
</protein>
<dbReference type="KEGG" id="sgrg:L0C25_23475"/>
<name>A0AA46THV1_9ACTN</name>
<accession>A0AA46THV1</accession>
<dbReference type="RefSeq" id="WP_271634268.1">
    <property type="nucleotide sequence ID" value="NZ_CP094970.1"/>
</dbReference>
<evidence type="ECO:0000313" key="1">
    <source>
        <dbReference type="EMBL" id="UYM05433.1"/>
    </source>
</evidence>
<gene>
    <name evidence="1" type="ORF">L0C25_23475</name>
</gene>
<dbReference type="Proteomes" id="UP001164390">
    <property type="component" value="Chromosome"/>
</dbReference>
<dbReference type="EMBL" id="CP094970">
    <property type="protein sequence ID" value="UYM05433.1"/>
    <property type="molecule type" value="Genomic_DNA"/>
</dbReference>
<organism evidence="1 2">
    <name type="scientific">Solicola gregarius</name>
    <dbReference type="NCBI Taxonomy" id="2908642"/>
    <lineage>
        <taxon>Bacteria</taxon>
        <taxon>Bacillati</taxon>
        <taxon>Actinomycetota</taxon>
        <taxon>Actinomycetes</taxon>
        <taxon>Propionibacteriales</taxon>
        <taxon>Nocardioidaceae</taxon>
        <taxon>Solicola</taxon>
    </lineage>
</organism>
<reference evidence="1" key="1">
    <citation type="submission" date="2022-01" db="EMBL/GenBank/DDBJ databases">
        <title>Nocardioidaceae gen. sp. A5X3R13.</title>
        <authorList>
            <person name="Lopez Marin M.A."/>
            <person name="Uhlik O."/>
        </authorList>
    </citation>
    <scope>NUCLEOTIDE SEQUENCE</scope>
    <source>
        <strain evidence="1">A5X3R13</strain>
    </source>
</reference>